<reference evidence="1 2" key="1">
    <citation type="submission" date="2023-07" db="EMBL/GenBank/DDBJ databases">
        <title>Genomic Encyclopedia of Type Strains, Phase IV (KMG-IV): sequencing the most valuable type-strain genomes for metagenomic binning, comparative biology and taxonomic classification.</title>
        <authorList>
            <person name="Goeker M."/>
        </authorList>
    </citation>
    <scope>NUCLEOTIDE SEQUENCE [LARGE SCALE GENOMIC DNA]</scope>
    <source>
        <strain evidence="1 2">DSM 19598</strain>
    </source>
</reference>
<dbReference type="EMBL" id="JAUSUN010000010">
    <property type="protein sequence ID" value="MDQ0413812.1"/>
    <property type="molecule type" value="Genomic_DNA"/>
</dbReference>
<sequence length="68" mass="8138">MSKIIRVLQLPNTLSKKSGIMSFIMNYYRFIDKEKIQFDFLCFDSNEETYEQEIISLGGRVYKFDKNL</sequence>
<evidence type="ECO:0008006" key="3">
    <source>
        <dbReference type="Google" id="ProtNLM"/>
    </source>
</evidence>
<dbReference type="Proteomes" id="UP001242313">
    <property type="component" value="Unassembled WGS sequence"/>
</dbReference>
<comment type="caution">
    <text evidence="1">The sequence shown here is derived from an EMBL/GenBank/DDBJ whole genome shotgun (WGS) entry which is preliminary data.</text>
</comment>
<organism evidence="1 2">
    <name type="scientific">Mesobacillus stamsii</name>
    <dbReference type="NCBI Taxonomy" id="225347"/>
    <lineage>
        <taxon>Bacteria</taxon>
        <taxon>Bacillati</taxon>
        <taxon>Bacillota</taxon>
        <taxon>Bacilli</taxon>
        <taxon>Bacillales</taxon>
        <taxon>Bacillaceae</taxon>
        <taxon>Mesobacillus</taxon>
    </lineage>
</organism>
<name>A0ABU0FV63_9BACI</name>
<evidence type="ECO:0000313" key="1">
    <source>
        <dbReference type="EMBL" id="MDQ0413812.1"/>
    </source>
</evidence>
<evidence type="ECO:0000313" key="2">
    <source>
        <dbReference type="Proteomes" id="UP001242313"/>
    </source>
</evidence>
<keyword evidence="2" id="KW-1185">Reference proteome</keyword>
<dbReference type="RefSeq" id="WP_307191783.1">
    <property type="nucleotide sequence ID" value="NZ_JAUSUN010000010.1"/>
</dbReference>
<protein>
    <recommendedName>
        <fullName evidence="3">Glycosyltransferase family 1 protein</fullName>
    </recommendedName>
</protein>
<gene>
    <name evidence="1" type="ORF">J2S25_002018</name>
</gene>
<accession>A0ABU0FV63</accession>
<proteinExistence type="predicted"/>